<organism evidence="4 5">
    <name type="scientific">Flavobacterium branchiicola</name>
    <dbReference type="NCBI Taxonomy" id="1114875"/>
    <lineage>
        <taxon>Bacteria</taxon>
        <taxon>Pseudomonadati</taxon>
        <taxon>Bacteroidota</taxon>
        <taxon>Flavobacteriia</taxon>
        <taxon>Flavobacteriales</taxon>
        <taxon>Flavobacteriaceae</taxon>
        <taxon>Flavobacterium</taxon>
    </lineage>
</organism>
<gene>
    <name evidence="4" type="ORF">ACFO5S_15945</name>
</gene>
<evidence type="ECO:0000259" key="2">
    <source>
        <dbReference type="Pfam" id="PF00534"/>
    </source>
</evidence>
<dbReference type="InterPro" id="IPR028098">
    <property type="entry name" value="Glyco_trans_4-like_N"/>
</dbReference>
<feature type="domain" description="Glycosyl transferase family 1" evidence="2">
    <location>
        <begin position="170"/>
        <end position="313"/>
    </location>
</feature>
<protein>
    <submittedName>
        <fullName evidence="4">Glycosyltransferase family 4 protein</fullName>
    </submittedName>
</protein>
<dbReference type="PANTHER" id="PTHR46401">
    <property type="entry name" value="GLYCOSYLTRANSFERASE WBBK-RELATED"/>
    <property type="match status" value="1"/>
</dbReference>
<sequence>MKLILDNIVFSLQKAGGISTYWYELYSRILRDNIDVLFIDRENDNIVRNRIAIEKQKIISTGSQKILIDRFKKISLNEINQKFIFHSSYNRITTNKNAKQVITVHDFVHERFYRGIRKILHSYQKSNAIKSADAIIVISENTKKDLFLFFPNLDQNKVHLIYNGVSNDFFNVGNWEKSNDFLFIGSRETYKNFDFAVRAIAQTDKFNLNIVGSALKKEEIIFLNELIPGRWQLFNNIDNEELNELYNKAYALMYPSSYEGFGIPLLEAMKAGCPFIALRSSSIPEVAGDAGVIIDKLEIPLFNKAISIINKNREEIINKGFSQANKFSWEKCYTETLNIYKELYKS</sequence>
<dbReference type="Gene3D" id="3.40.50.2000">
    <property type="entry name" value="Glycogen Phosphorylase B"/>
    <property type="match status" value="2"/>
</dbReference>
<name>A0ABV9PFX2_9FLAO</name>
<dbReference type="Pfam" id="PF00534">
    <property type="entry name" value="Glycos_transf_1"/>
    <property type="match status" value="1"/>
</dbReference>
<dbReference type="RefSeq" id="WP_213258886.1">
    <property type="nucleotide sequence ID" value="NZ_JAGYWA010000006.1"/>
</dbReference>
<dbReference type="Pfam" id="PF13439">
    <property type="entry name" value="Glyco_transf_4"/>
    <property type="match status" value="1"/>
</dbReference>
<comment type="caution">
    <text evidence="4">The sequence shown here is derived from an EMBL/GenBank/DDBJ whole genome shotgun (WGS) entry which is preliminary data.</text>
</comment>
<dbReference type="Proteomes" id="UP001595935">
    <property type="component" value="Unassembled WGS sequence"/>
</dbReference>
<proteinExistence type="predicted"/>
<reference evidence="5" key="1">
    <citation type="journal article" date="2019" name="Int. J. Syst. Evol. Microbiol.">
        <title>The Global Catalogue of Microorganisms (GCM) 10K type strain sequencing project: providing services to taxonomists for standard genome sequencing and annotation.</title>
        <authorList>
            <consortium name="The Broad Institute Genomics Platform"/>
            <consortium name="The Broad Institute Genome Sequencing Center for Infectious Disease"/>
            <person name="Wu L."/>
            <person name="Ma J."/>
        </authorList>
    </citation>
    <scope>NUCLEOTIDE SEQUENCE [LARGE SCALE GENOMIC DNA]</scope>
    <source>
        <strain evidence="5">WYCCWR 13023</strain>
    </source>
</reference>
<dbReference type="EMBL" id="JBHSGV010000006">
    <property type="protein sequence ID" value="MFC4748947.1"/>
    <property type="molecule type" value="Genomic_DNA"/>
</dbReference>
<feature type="domain" description="Glycosyltransferase subfamily 4-like N-terminal" evidence="3">
    <location>
        <begin position="16"/>
        <end position="166"/>
    </location>
</feature>
<evidence type="ECO:0000259" key="3">
    <source>
        <dbReference type="Pfam" id="PF13439"/>
    </source>
</evidence>
<accession>A0ABV9PFX2</accession>
<keyword evidence="1" id="KW-0808">Transferase</keyword>
<dbReference type="CDD" id="cd03809">
    <property type="entry name" value="GT4_MtfB-like"/>
    <property type="match status" value="1"/>
</dbReference>
<keyword evidence="5" id="KW-1185">Reference proteome</keyword>
<dbReference type="InterPro" id="IPR001296">
    <property type="entry name" value="Glyco_trans_1"/>
</dbReference>
<dbReference type="SUPFAM" id="SSF53756">
    <property type="entry name" value="UDP-Glycosyltransferase/glycogen phosphorylase"/>
    <property type="match status" value="1"/>
</dbReference>
<evidence type="ECO:0000313" key="5">
    <source>
        <dbReference type="Proteomes" id="UP001595935"/>
    </source>
</evidence>
<evidence type="ECO:0000256" key="1">
    <source>
        <dbReference type="ARBA" id="ARBA00022679"/>
    </source>
</evidence>
<dbReference type="PANTHER" id="PTHR46401:SF2">
    <property type="entry name" value="GLYCOSYLTRANSFERASE WBBK-RELATED"/>
    <property type="match status" value="1"/>
</dbReference>
<evidence type="ECO:0000313" key="4">
    <source>
        <dbReference type="EMBL" id="MFC4748947.1"/>
    </source>
</evidence>